<evidence type="ECO:0000259" key="9">
    <source>
        <dbReference type="Pfam" id="PF13886"/>
    </source>
</evidence>
<evidence type="ECO:0000256" key="8">
    <source>
        <dbReference type="SAM" id="Phobius"/>
    </source>
</evidence>
<dbReference type="AlphaFoldDB" id="A0A197KHG7"/>
<dbReference type="Proteomes" id="UP000078512">
    <property type="component" value="Unassembled WGS sequence"/>
</dbReference>
<feature type="transmembrane region" description="Helical" evidence="8">
    <location>
        <begin position="203"/>
        <end position="224"/>
    </location>
</feature>
<evidence type="ECO:0000256" key="4">
    <source>
        <dbReference type="ARBA" id="ARBA00022989"/>
    </source>
</evidence>
<keyword evidence="3 8" id="KW-0812">Transmembrane</keyword>
<feature type="transmembrane region" description="Helical" evidence="8">
    <location>
        <begin position="12"/>
        <end position="32"/>
    </location>
</feature>
<name>A0A197KHG7_9FUNG</name>
<feature type="transmembrane region" description="Helical" evidence="8">
    <location>
        <begin position="89"/>
        <end position="109"/>
    </location>
</feature>
<sequence>MGVTTTNRSIAARVMVLLQILVLIMLPLLALAQGPSNGNGNNGERQLDVLNDLLGDGRSISLTWQRIVGGFILILIGILLTFRGYRHYRFTMFLAGFITGCVIVYSILANVEPQQGWNRRQIIYVFSCLGGGLLLGAICWLLNRFTVWILGALAGLTTALYILAWRNEGLIRSRGGRIGLLVGASVLGLLLALVMGRRILIPATAIVGAYISVLGLDLFARTGFSESVKNFFTNDNHVNYRLNTNLYIMLGVIGGLIILGALFQTLSWRHRQQRLIAQGRSLHNHDNDWSLCGSRSRTVRPDPTYPNGSYSAPNGGYNNGYNNNGATTTTYGNNGNATVHVDEKKSWNPFKKSAKHESTTTTTTTTNNYPTQDRRVSYSSNTALNQ</sequence>
<accession>A0A197KHG7</accession>
<feature type="compositionally biased region" description="Polar residues" evidence="7">
    <location>
        <begin position="367"/>
        <end position="386"/>
    </location>
</feature>
<feature type="transmembrane region" description="Helical" evidence="8">
    <location>
        <begin position="178"/>
        <end position="196"/>
    </location>
</feature>
<dbReference type="PANTHER" id="PTHR31247:SF5">
    <property type="entry name" value="DUF4203 DOMAIN-CONTAINING PROTEIN"/>
    <property type="match status" value="1"/>
</dbReference>
<evidence type="ECO:0000313" key="11">
    <source>
        <dbReference type="Proteomes" id="UP000078512"/>
    </source>
</evidence>
<evidence type="ECO:0000256" key="3">
    <source>
        <dbReference type="ARBA" id="ARBA00022692"/>
    </source>
</evidence>
<feature type="transmembrane region" description="Helical" evidence="8">
    <location>
        <begin position="147"/>
        <end position="166"/>
    </location>
</feature>
<dbReference type="InterPro" id="IPR040236">
    <property type="entry name" value="TMEM198"/>
</dbReference>
<keyword evidence="11" id="KW-1185">Reference proteome</keyword>
<gene>
    <name evidence="10" type="ORF">K457DRAFT_12250</name>
</gene>
<proteinExistence type="inferred from homology"/>
<feature type="region of interest" description="Disordered" evidence="7">
    <location>
        <begin position="293"/>
        <end position="386"/>
    </location>
</feature>
<feature type="transmembrane region" description="Helical" evidence="8">
    <location>
        <begin position="63"/>
        <end position="82"/>
    </location>
</feature>
<feature type="transmembrane region" description="Helical" evidence="8">
    <location>
        <begin position="121"/>
        <end position="142"/>
    </location>
</feature>
<reference evidence="10 11" key="1">
    <citation type="submission" date="2016-05" db="EMBL/GenBank/DDBJ databases">
        <title>Genome sequencing reveals origins of a unique bacterial endosymbiosis in the earliest lineages of terrestrial Fungi.</title>
        <authorList>
            <consortium name="DOE Joint Genome Institute"/>
            <person name="Uehling J."/>
            <person name="Gryganskyi A."/>
            <person name="Hameed K."/>
            <person name="Tschaplinski T."/>
            <person name="Misztal P."/>
            <person name="Wu S."/>
            <person name="Desiro A."/>
            <person name="Vande Pol N."/>
            <person name="Du Z.-Y."/>
            <person name="Zienkiewicz A."/>
            <person name="Zienkiewicz K."/>
            <person name="Morin E."/>
            <person name="Tisserant E."/>
            <person name="Splivallo R."/>
            <person name="Hainaut M."/>
            <person name="Henrissat B."/>
            <person name="Ohm R."/>
            <person name="Kuo A."/>
            <person name="Yan J."/>
            <person name="Lipzen A."/>
            <person name="Nolan M."/>
            <person name="Labutti K."/>
            <person name="Barry K."/>
            <person name="Goldstein A."/>
            <person name="Labbe J."/>
            <person name="Schadt C."/>
            <person name="Tuskan G."/>
            <person name="Grigoriev I."/>
            <person name="Martin F."/>
            <person name="Vilgalys R."/>
            <person name="Bonito G."/>
        </authorList>
    </citation>
    <scope>NUCLEOTIDE SEQUENCE [LARGE SCALE GENOMIC DNA]</scope>
    <source>
        <strain evidence="10 11">AG-77</strain>
    </source>
</reference>
<evidence type="ECO:0000256" key="2">
    <source>
        <dbReference type="ARBA" id="ARBA00006244"/>
    </source>
</evidence>
<comment type="similarity">
    <text evidence="2">Belongs to the TMEM198 family.</text>
</comment>
<dbReference type="OrthoDB" id="102260at2759"/>
<feature type="domain" description="TM7S3/TM198-like" evidence="9">
    <location>
        <begin position="70"/>
        <end position="264"/>
    </location>
</feature>
<evidence type="ECO:0000256" key="1">
    <source>
        <dbReference type="ARBA" id="ARBA00004141"/>
    </source>
</evidence>
<dbReference type="GO" id="GO:0005886">
    <property type="term" value="C:plasma membrane"/>
    <property type="evidence" value="ECO:0007669"/>
    <property type="project" value="TreeGrafter"/>
</dbReference>
<evidence type="ECO:0000313" key="10">
    <source>
        <dbReference type="EMBL" id="OAQ36588.1"/>
    </source>
</evidence>
<comment type="subcellular location">
    <subcellularLocation>
        <location evidence="1">Membrane</location>
        <topology evidence="1">Multi-pass membrane protein</topology>
    </subcellularLocation>
</comment>
<keyword evidence="4 8" id="KW-1133">Transmembrane helix</keyword>
<dbReference type="STRING" id="1314771.A0A197KHG7"/>
<feature type="transmembrane region" description="Helical" evidence="8">
    <location>
        <begin position="244"/>
        <end position="266"/>
    </location>
</feature>
<evidence type="ECO:0000256" key="7">
    <source>
        <dbReference type="SAM" id="MobiDB-lite"/>
    </source>
</evidence>
<dbReference type="Pfam" id="PF13886">
    <property type="entry name" value="TM7S3_TM198"/>
    <property type="match status" value="1"/>
</dbReference>
<dbReference type="InterPro" id="IPR025256">
    <property type="entry name" value="TM7S3/TM198-like_dom"/>
</dbReference>
<evidence type="ECO:0000256" key="5">
    <source>
        <dbReference type="ARBA" id="ARBA00023136"/>
    </source>
</evidence>
<dbReference type="PANTHER" id="PTHR31247">
    <property type="entry name" value="TRANSMEMBRANE PROTEIN 198 FAMILY MEMBER"/>
    <property type="match status" value="1"/>
</dbReference>
<feature type="compositionally biased region" description="Low complexity" evidence="7">
    <location>
        <begin position="314"/>
        <end position="338"/>
    </location>
</feature>
<organism evidence="10 11">
    <name type="scientific">Linnemannia elongata AG-77</name>
    <dbReference type="NCBI Taxonomy" id="1314771"/>
    <lineage>
        <taxon>Eukaryota</taxon>
        <taxon>Fungi</taxon>
        <taxon>Fungi incertae sedis</taxon>
        <taxon>Mucoromycota</taxon>
        <taxon>Mortierellomycotina</taxon>
        <taxon>Mortierellomycetes</taxon>
        <taxon>Mortierellales</taxon>
        <taxon>Mortierellaceae</taxon>
        <taxon>Linnemannia</taxon>
    </lineage>
</organism>
<protein>
    <recommendedName>
        <fullName evidence="6">Transmembrane protein 198</fullName>
    </recommendedName>
</protein>
<keyword evidence="5 8" id="KW-0472">Membrane</keyword>
<evidence type="ECO:0000256" key="6">
    <source>
        <dbReference type="ARBA" id="ARBA00049737"/>
    </source>
</evidence>
<dbReference type="EMBL" id="KV442011">
    <property type="protein sequence ID" value="OAQ36588.1"/>
    <property type="molecule type" value="Genomic_DNA"/>
</dbReference>